<reference evidence="3" key="1">
    <citation type="submission" date="2017-01" db="EMBL/GenBank/DDBJ databases">
        <authorList>
            <person name="Varghese N."/>
            <person name="Submissions S."/>
        </authorList>
    </citation>
    <scope>NUCLEOTIDE SEQUENCE [LARGE SCALE GENOMIC DNA]</scope>
    <source>
        <strain evidence="3">DSM 44531</strain>
    </source>
</reference>
<accession>A0A1N7JHU4</accession>
<feature type="compositionally biased region" description="Basic and acidic residues" evidence="1">
    <location>
        <begin position="80"/>
        <end position="95"/>
    </location>
</feature>
<feature type="compositionally biased region" description="Gly residues" evidence="1">
    <location>
        <begin position="97"/>
        <end position="108"/>
    </location>
</feature>
<evidence type="ECO:0000313" key="3">
    <source>
        <dbReference type="Proteomes" id="UP000186292"/>
    </source>
</evidence>
<sequence>MLTDEERAMKKRILANVEKYKVRDPETRRYEYEQNQAKRDPEKRAAIRRAEARERRREEAAERRREARLTDSYALYAHDSFGRSDDGFEPHERMRGFHGGLPGMGKRR</sequence>
<dbReference type="AlphaFoldDB" id="A0A1N7JHU4"/>
<protein>
    <submittedName>
        <fullName evidence="2">Uncharacterized protein</fullName>
    </submittedName>
</protein>
<organism evidence="2 3">
    <name type="scientific">Corynebacterium appendicis CIP 107643</name>
    <dbReference type="NCBI Taxonomy" id="1161099"/>
    <lineage>
        <taxon>Bacteria</taxon>
        <taxon>Bacillati</taxon>
        <taxon>Actinomycetota</taxon>
        <taxon>Actinomycetes</taxon>
        <taxon>Mycobacteriales</taxon>
        <taxon>Corynebacteriaceae</taxon>
        <taxon>Corynebacterium</taxon>
    </lineage>
</organism>
<gene>
    <name evidence="2" type="ORF">SAMN05444817_10844</name>
</gene>
<name>A0A1N7JHU4_9CORY</name>
<dbReference type="RefSeq" id="WP_143313894.1">
    <property type="nucleotide sequence ID" value="NZ_FTOF01000008.1"/>
</dbReference>
<dbReference type="STRING" id="1161099.SAMN05444817_10844"/>
<feature type="region of interest" description="Disordered" evidence="1">
    <location>
        <begin position="80"/>
        <end position="108"/>
    </location>
</feature>
<dbReference type="Proteomes" id="UP000186292">
    <property type="component" value="Unassembled WGS sequence"/>
</dbReference>
<dbReference type="EMBL" id="FTOF01000008">
    <property type="protein sequence ID" value="SIS48923.1"/>
    <property type="molecule type" value="Genomic_DNA"/>
</dbReference>
<keyword evidence="3" id="KW-1185">Reference proteome</keyword>
<evidence type="ECO:0000256" key="1">
    <source>
        <dbReference type="SAM" id="MobiDB-lite"/>
    </source>
</evidence>
<evidence type="ECO:0000313" key="2">
    <source>
        <dbReference type="EMBL" id="SIS48923.1"/>
    </source>
</evidence>
<proteinExistence type="predicted"/>
<dbReference type="OrthoDB" id="9907859at2"/>
<feature type="region of interest" description="Disordered" evidence="1">
    <location>
        <begin position="31"/>
        <end position="65"/>
    </location>
</feature>